<dbReference type="Pfam" id="PF02416">
    <property type="entry name" value="TatA_B_E"/>
    <property type="match status" value="1"/>
</dbReference>
<keyword evidence="6 9" id="KW-1133">Transmembrane helix</keyword>
<dbReference type="PANTHER" id="PTHR42982:SF1">
    <property type="entry name" value="SEC-INDEPENDENT PROTEIN TRANSLOCASE PROTEIN TATA"/>
    <property type="match status" value="1"/>
</dbReference>
<dbReference type="GO" id="GO:0033281">
    <property type="term" value="C:TAT protein transport complex"/>
    <property type="evidence" value="ECO:0007669"/>
    <property type="project" value="UniProtKB-UniRule"/>
</dbReference>
<dbReference type="Gene3D" id="1.20.5.3310">
    <property type="match status" value="1"/>
</dbReference>
<keyword evidence="3 9" id="KW-1003">Cell membrane</keyword>
<dbReference type="PANTHER" id="PTHR42982">
    <property type="entry name" value="SEC-INDEPENDENT PROTEIN TRANSLOCASE PROTEIN TATA"/>
    <property type="match status" value="1"/>
</dbReference>
<evidence type="ECO:0000256" key="4">
    <source>
        <dbReference type="ARBA" id="ARBA00022692"/>
    </source>
</evidence>
<dbReference type="NCBIfam" id="NF011430">
    <property type="entry name" value="PRK14861.1"/>
    <property type="match status" value="1"/>
</dbReference>
<name>A0A2I9DBB6_9DEIO</name>
<comment type="similarity">
    <text evidence="9">Belongs to the TatA/E family.</text>
</comment>
<proteinExistence type="inferred from homology"/>
<dbReference type="GO" id="GO:0008320">
    <property type="term" value="F:protein transmembrane transporter activity"/>
    <property type="evidence" value="ECO:0007669"/>
    <property type="project" value="UniProtKB-UniRule"/>
</dbReference>
<keyword evidence="11" id="KW-1185">Reference proteome</keyword>
<dbReference type="HAMAP" id="MF_00236">
    <property type="entry name" value="TatA_E"/>
    <property type="match status" value="1"/>
</dbReference>
<keyword evidence="7 9" id="KW-0811">Translocation</keyword>
<reference evidence="11" key="1">
    <citation type="submission" date="2018-01" db="EMBL/GenBank/DDBJ databases">
        <title>Draft Genome Sequence of the Radioresistant Bacterium Deinococcus aerius TR0125, Isolated from the Higher Atmosphere above Japan.</title>
        <authorList>
            <person name="Satoh K."/>
            <person name="Arai H."/>
            <person name="Sanzen T."/>
            <person name="Kawaguchi Y."/>
            <person name="Hayashi H."/>
            <person name="Yokobori S."/>
            <person name="Yamagishi A."/>
            <person name="Oono Y."/>
            <person name="Narumi I."/>
        </authorList>
    </citation>
    <scope>NUCLEOTIDE SEQUENCE [LARGE SCALE GENOMIC DNA]</scope>
    <source>
        <strain evidence="11">TR0125</strain>
    </source>
</reference>
<accession>A0A2I9DBB6</accession>
<evidence type="ECO:0000256" key="6">
    <source>
        <dbReference type="ARBA" id="ARBA00022989"/>
    </source>
</evidence>
<keyword evidence="2 9" id="KW-0813">Transport</keyword>
<protein>
    <recommendedName>
        <fullName evidence="9">Sec-independent protein translocase protein TatA</fullName>
    </recommendedName>
</protein>
<keyword evidence="8 9" id="KW-0472">Membrane</keyword>
<keyword evidence="5 9" id="KW-0653">Protein transport</keyword>
<evidence type="ECO:0000256" key="2">
    <source>
        <dbReference type="ARBA" id="ARBA00022448"/>
    </source>
</evidence>
<dbReference type="GO" id="GO:0043953">
    <property type="term" value="P:protein transport by the Tat complex"/>
    <property type="evidence" value="ECO:0007669"/>
    <property type="project" value="UniProtKB-UniRule"/>
</dbReference>
<dbReference type="AlphaFoldDB" id="A0A2I9DBB6"/>
<sequence length="57" mass="6300">MNIGPMELLLVVIVAALIFGPGKLPELGKSLGQGIREFRRGTRELKRDLDLNPDERG</sequence>
<dbReference type="RefSeq" id="WP_103131245.1">
    <property type="nucleotide sequence ID" value="NZ_BFAG01000020.1"/>
</dbReference>
<dbReference type="EMBL" id="BFAG01000020">
    <property type="protein sequence ID" value="GBF07960.1"/>
    <property type="molecule type" value="Genomic_DNA"/>
</dbReference>
<comment type="function">
    <text evidence="9">Part of the twin-arginine translocation (Tat) system that transports large folded proteins containing a characteristic twin-arginine motif in their signal peptide across membranes. TatA could form the protein-conducting channel of the Tat system.</text>
</comment>
<evidence type="ECO:0000313" key="11">
    <source>
        <dbReference type="Proteomes" id="UP000236569"/>
    </source>
</evidence>
<evidence type="ECO:0000256" key="9">
    <source>
        <dbReference type="HAMAP-Rule" id="MF_00236"/>
    </source>
</evidence>
<dbReference type="InterPro" id="IPR006312">
    <property type="entry name" value="TatA/E"/>
</dbReference>
<dbReference type="Proteomes" id="UP000236569">
    <property type="component" value="Unassembled WGS sequence"/>
</dbReference>
<evidence type="ECO:0000256" key="5">
    <source>
        <dbReference type="ARBA" id="ARBA00022927"/>
    </source>
</evidence>
<dbReference type="NCBIfam" id="TIGR01411">
    <property type="entry name" value="tatAE"/>
    <property type="match status" value="1"/>
</dbReference>
<evidence type="ECO:0000256" key="7">
    <source>
        <dbReference type="ARBA" id="ARBA00023010"/>
    </source>
</evidence>
<evidence type="ECO:0000256" key="8">
    <source>
        <dbReference type="ARBA" id="ARBA00023136"/>
    </source>
</evidence>
<comment type="caution">
    <text evidence="10">The sequence shown here is derived from an EMBL/GenBank/DDBJ whole genome shotgun (WGS) entry which is preliminary data.</text>
</comment>
<dbReference type="OrthoDB" id="9800908at2"/>
<gene>
    <name evidence="9" type="primary">tatA</name>
    <name evidence="10" type="ORF">DAERI_200017</name>
</gene>
<evidence type="ECO:0000256" key="1">
    <source>
        <dbReference type="ARBA" id="ARBA00004162"/>
    </source>
</evidence>
<evidence type="ECO:0000313" key="10">
    <source>
        <dbReference type="EMBL" id="GBF07960.1"/>
    </source>
</evidence>
<organism evidence="10 11">
    <name type="scientific">Deinococcus aerius</name>
    <dbReference type="NCBI Taxonomy" id="200253"/>
    <lineage>
        <taxon>Bacteria</taxon>
        <taxon>Thermotogati</taxon>
        <taxon>Deinococcota</taxon>
        <taxon>Deinococci</taxon>
        <taxon>Deinococcales</taxon>
        <taxon>Deinococcaceae</taxon>
        <taxon>Deinococcus</taxon>
    </lineage>
</organism>
<dbReference type="InterPro" id="IPR003369">
    <property type="entry name" value="TatA/B/E"/>
</dbReference>
<keyword evidence="4 9" id="KW-0812">Transmembrane</keyword>
<comment type="subunit">
    <text evidence="9">Forms a complex with TatC.</text>
</comment>
<comment type="subcellular location">
    <subcellularLocation>
        <location evidence="1 9">Cell membrane</location>
        <topology evidence="1 9">Single-pass membrane protein</topology>
    </subcellularLocation>
</comment>
<evidence type="ECO:0000256" key="3">
    <source>
        <dbReference type="ARBA" id="ARBA00022475"/>
    </source>
</evidence>